<feature type="compositionally biased region" description="Basic and acidic residues" evidence="1">
    <location>
        <begin position="216"/>
        <end position="229"/>
    </location>
</feature>
<name>A0A2A9M6V8_BESBE</name>
<feature type="compositionally biased region" description="Acidic residues" evidence="1">
    <location>
        <begin position="302"/>
        <end position="311"/>
    </location>
</feature>
<feature type="region of interest" description="Disordered" evidence="1">
    <location>
        <begin position="1"/>
        <end position="99"/>
    </location>
</feature>
<dbReference type="SUPFAM" id="SSF50729">
    <property type="entry name" value="PH domain-like"/>
    <property type="match status" value="1"/>
</dbReference>
<feature type="compositionally biased region" description="Low complexity" evidence="1">
    <location>
        <begin position="183"/>
        <end position="206"/>
    </location>
</feature>
<dbReference type="KEGG" id="bbes:BESB_026000"/>
<feature type="compositionally biased region" description="Low complexity" evidence="1">
    <location>
        <begin position="124"/>
        <end position="134"/>
    </location>
</feature>
<dbReference type="Pfam" id="PF05708">
    <property type="entry name" value="Peptidase_C92"/>
    <property type="match status" value="1"/>
</dbReference>
<dbReference type="PANTHER" id="PTHR47112">
    <property type="entry name" value="PX DOMAIN-CONTAINING PROTEIN"/>
    <property type="match status" value="1"/>
</dbReference>
<dbReference type="VEuPathDB" id="ToxoDB:BESB_026000"/>
<dbReference type="InterPro" id="IPR001849">
    <property type="entry name" value="PH_domain"/>
</dbReference>
<dbReference type="SUPFAM" id="SSF54001">
    <property type="entry name" value="Cysteine proteinases"/>
    <property type="match status" value="1"/>
</dbReference>
<accession>A0A2A9M6V8</accession>
<feature type="compositionally biased region" description="Basic and acidic residues" evidence="1">
    <location>
        <begin position="312"/>
        <end position="321"/>
    </location>
</feature>
<evidence type="ECO:0000313" key="3">
    <source>
        <dbReference type="EMBL" id="PFH31626.1"/>
    </source>
</evidence>
<dbReference type="OrthoDB" id="289113at2759"/>
<dbReference type="Pfam" id="PF00169">
    <property type="entry name" value="PH"/>
    <property type="match status" value="1"/>
</dbReference>
<feature type="domain" description="PH" evidence="2">
    <location>
        <begin position="411"/>
        <end position="559"/>
    </location>
</feature>
<dbReference type="Gene3D" id="2.30.29.30">
    <property type="entry name" value="Pleckstrin-homology domain (PH domain)/Phosphotyrosine-binding domain (PTB)"/>
    <property type="match status" value="1"/>
</dbReference>
<dbReference type="AlphaFoldDB" id="A0A2A9M6V8"/>
<feature type="region of interest" description="Disordered" evidence="1">
    <location>
        <begin position="116"/>
        <end position="244"/>
    </location>
</feature>
<keyword evidence="4" id="KW-1185">Reference proteome</keyword>
<sequence length="844" mass="90900">MRKRHDGGADPPALPLPDSSPTQNQVVAPHIAPLPSSPPLSSSSAPSSASAPSASASSSTFALASPSVAEAASSSSSAASVSGSSASGGRHPAGTASLASVSPSVLLAESLASSLPFLPHSEDSSSPSPRTSSPAKEEAMKMHAGASAASPPLQPAGDSRAPGGYDEKPHDALLPAPDREIGSSALLPPSVTSSAAAASPPDATSLYGQAQLMRSASDRGERLSRDSRSLSRSMAQPRWSLGPFGAQGFRAAAAVAGVPALRLDSLRRNGDEQDAEDDWVEAGDGASAARASRDGEERGNATEEEPEDEKASEDGREHDTVLEFCGSGADMPDSMILGDESDEASEEAVSIPPPEGDEDSEAESTAPESLSPEDMLYEGGVHPRRRSASDDSVAALQGFNFLYTSALQKSGISCCGYLKKRSPNRFAGWQRRWFVLKDKRLLYYRQTGDRTPAGRIDLELVKIKIECLWDPRRFHGGLLCHSSSLLEPSAGSYSVASGWMELICCGSGPKGSQLVGATNDLQKEVRFRLKPVGSKRVFELAGPYAEVVEWIDKLRQVVKACNVSERDVCRVTRQRGFWKVERISPAKFEEVVDTGDIILFRTKKFHAQLQRAVTRGHYDHLGMILRSQENAIFLLESMGDTGVIMTPWRTFVQAKWYTAYRKMVLRRLRWPREQKQLDRLLVFLKNVVGRGYELTFKKLFASGLTPSADNPDKGFFCSELVAAALKEIGALPEDALCARYWPQSFAAGSNLKLCDGYELDEELMVDFCLRSAGKRRPRLRKKLEGRTVPLPNRNKIEELPDNASPQVAATGESLGVNGASFLGSAAVQREERAPAENTPLDNEL</sequence>
<dbReference type="InterPro" id="IPR011993">
    <property type="entry name" value="PH-like_dom_sf"/>
</dbReference>
<dbReference type="SMART" id="SM00233">
    <property type="entry name" value="PH"/>
    <property type="match status" value="1"/>
</dbReference>
<feature type="compositionally biased region" description="Basic and acidic residues" evidence="1">
    <location>
        <begin position="291"/>
        <end position="301"/>
    </location>
</feature>
<dbReference type="InterPro" id="IPR038765">
    <property type="entry name" value="Papain-like_cys_pep_sf"/>
</dbReference>
<proteinExistence type="predicted"/>
<dbReference type="Gene3D" id="3.90.1720.10">
    <property type="entry name" value="endopeptidase domain like (from Nostoc punctiforme)"/>
    <property type="match status" value="1"/>
</dbReference>
<evidence type="ECO:0000313" key="4">
    <source>
        <dbReference type="Proteomes" id="UP000224006"/>
    </source>
</evidence>
<dbReference type="GeneID" id="40307652"/>
<evidence type="ECO:0000256" key="1">
    <source>
        <dbReference type="SAM" id="MobiDB-lite"/>
    </source>
</evidence>
<dbReference type="RefSeq" id="XP_029215635.1">
    <property type="nucleotide sequence ID" value="XM_029361280.1"/>
</dbReference>
<dbReference type="PROSITE" id="PS50003">
    <property type="entry name" value="PH_DOMAIN"/>
    <property type="match status" value="1"/>
</dbReference>
<organism evidence="3 4">
    <name type="scientific">Besnoitia besnoiti</name>
    <name type="common">Apicomplexan protozoan</name>
    <dbReference type="NCBI Taxonomy" id="94643"/>
    <lineage>
        <taxon>Eukaryota</taxon>
        <taxon>Sar</taxon>
        <taxon>Alveolata</taxon>
        <taxon>Apicomplexa</taxon>
        <taxon>Conoidasida</taxon>
        <taxon>Coccidia</taxon>
        <taxon>Eucoccidiorida</taxon>
        <taxon>Eimeriorina</taxon>
        <taxon>Sarcocystidae</taxon>
        <taxon>Besnoitia</taxon>
    </lineage>
</organism>
<evidence type="ECO:0000259" key="2">
    <source>
        <dbReference type="PROSITE" id="PS50003"/>
    </source>
</evidence>
<gene>
    <name evidence="3" type="ORF">BESB_026000</name>
</gene>
<dbReference type="PANTHER" id="PTHR47112:SF1">
    <property type="entry name" value="PX DOMAIN-CONTAINING PROTEIN"/>
    <property type="match status" value="1"/>
</dbReference>
<feature type="compositionally biased region" description="Low complexity" evidence="1">
    <location>
        <begin position="39"/>
        <end position="87"/>
    </location>
</feature>
<dbReference type="STRING" id="94643.A0A2A9M6V8"/>
<feature type="region of interest" description="Disordered" evidence="1">
    <location>
        <begin position="267"/>
        <end position="388"/>
    </location>
</feature>
<feature type="compositionally biased region" description="Basic and acidic residues" evidence="1">
    <location>
        <begin position="165"/>
        <end position="181"/>
    </location>
</feature>
<comment type="caution">
    <text evidence="3">The sequence shown here is derived from an EMBL/GenBank/DDBJ whole genome shotgun (WGS) entry which is preliminary data.</text>
</comment>
<feature type="region of interest" description="Disordered" evidence="1">
    <location>
        <begin position="825"/>
        <end position="844"/>
    </location>
</feature>
<dbReference type="InterPro" id="IPR024453">
    <property type="entry name" value="Peptidase_C92"/>
</dbReference>
<dbReference type="Proteomes" id="UP000224006">
    <property type="component" value="Unassembled WGS sequence"/>
</dbReference>
<dbReference type="EMBL" id="NWUJ01000014">
    <property type="protein sequence ID" value="PFH31626.1"/>
    <property type="molecule type" value="Genomic_DNA"/>
</dbReference>
<reference evidence="3 4" key="1">
    <citation type="submission" date="2017-09" db="EMBL/GenBank/DDBJ databases">
        <title>Genome sequencing of Besnoitia besnoiti strain Bb-Ger1.</title>
        <authorList>
            <person name="Schares G."/>
            <person name="Venepally P."/>
            <person name="Lorenzi H.A."/>
        </authorList>
    </citation>
    <scope>NUCLEOTIDE SEQUENCE [LARGE SCALE GENOMIC DNA]</scope>
    <source>
        <strain evidence="3 4">Bb-Ger1</strain>
    </source>
</reference>
<feature type="compositionally biased region" description="Acidic residues" evidence="1">
    <location>
        <begin position="272"/>
        <end position="281"/>
    </location>
</feature>
<protein>
    <recommendedName>
        <fullName evidence="2">PH domain-containing protein</fullName>
    </recommendedName>
</protein>